<reference evidence="2" key="1">
    <citation type="journal article" date="2011" name="J. Bacteriol.">
        <title>Genome sequence of the 1,4-dioxane-degrading Pseudonocardia dioxanivorans strain CB1190.</title>
        <authorList>
            <person name="Sales C.M."/>
            <person name="Mahendra S."/>
            <person name="Grostern A."/>
            <person name="Parales R.E."/>
            <person name="Goodwin L.A."/>
            <person name="Woyke T."/>
            <person name="Nolan M."/>
            <person name="Lapidus A."/>
            <person name="Chertkov O."/>
            <person name="Ovchinnikova G."/>
            <person name="Sczyrba A."/>
            <person name="Alvarez-Cohen L."/>
        </authorList>
    </citation>
    <scope>NUCLEOTIDE SEQUENCE</scope>
    <source>
        <strain evidence="2">CB1190</strain>
        <plasmid evidence="2">pPSED02</plasmid>
    </source>
</reference>
<sequence>MELLILSMLFAWGIVRYGATEFVAARSGTEAPRIAERRQRAAHAHEMAMAKLARRTTPTIAEALGERIAARIANPRGGPARQAMNQWWADSWGYALERRRRRHERAEAGDLGRQRAARAAKQWLRNRTSRNQDNPDQQQRVWAEAEVVDDDNDVIDAELVDDDQPNPSPAPEQDTPQPDDQLPTDRFDDPTAPSAPEPDPTQADPVTLPLAGLTAATAELHDIEASLASVTPIRGGMTMTAAQHTMTSGETLDPAAALAFVDGIRDLAQRMFTEIELSVATLSQAGLAGEPIALLRQMQEAAQVLVGNSDAAKSHFERHLATQDVVLSDDTLAGTVSGTYVGTRS</sequence>
<dbReference type="AlphaFoldDB" id="F2L792"/>
<keyword evidence="2" id="KW-0614">Plasmid</keyword>
<evidence type="ECO:0000313" key="2">
    <source>
        <dbReference type="EMBL" id="AEA29065.1"/>
    </source>
</evidence>
<feature type="region of interest" description="Disordered" evidence="1">
    <location>
        <begin position="105"/>
        <end position="140"/>
    </location>
</feature>
<feature type="compositionally biased region" description="Polar residues" evidence="1">
    <location>
        <begin position="125"/>
        <end position="140"/>
    </location>
</feature>
<dbReference type="RefSeq" id="WP_014203954.1">
    <property type="nucleotide sequence ID" value="NC_016601.1"/>
</dbReference>
<geneLocation type="plasmid" evidence="2">
    <name>pPSED02</name>
</geneLocation>
<protein>
    <submittedName>
        <fullName evidence="2">Uncharacterized protein</fullName>
    </submittedName>
</protein>
<name>F2L792_PSEUX</name>
<organism evidence="2">
    <name type="scientific">Pseudonocardia dioxanivorans (strain ATCC 55486 / DSM 44775 / JCM 13855 / CB1190)</name>
    <dbReference type="NCBI Taxonomy" id="675635"/>
    <lineage>
        <taxon>Bacteria</taxon>
        <taxon>Bacillati</taxon>
        <taxon>Actinomycetota</taxon>
        <taxon>Actinomycetes</taxon>
        <taxon>Pseudonocardiales</taxon>
        <taxon>Pseudonocardiaceae</taxon>
        <taxon>Pseudonocardia</taxon>
    </lineage>
</organism>
<proteinExistence type="predicted"/>
<gene>
    <name evidence="2" type="ORF">Psed_7008</name>
</gene>
<dbReference type="EMBL" id="CP002597">
    <property type="protein sequence ID" value="AEA29065.1"/>
    <property type="molecule type" value="Genomic_DNA"/>
</dbReference>
<evidence type="ECO:0000256" key="1">
    <source>
        <dbReference type="SAM" id="MobiDB-lite"/>
    </source>
</evidence>
<accession>F2L792</accession>
<feature type="region of interest" description="Disordered" evidence="1">
    <location>
        <begin position="158"/>
        <end position="207"/>
    </location>
</feature>
<feature type="compositionally biased region" description="Low complexity" evidence="1">
    <location>
        <begin position="171"/>
        <end position="181"/>
    </location>
</feature>